<sequence length="255" mass="28546">MIMGDTCTRGCRFCSVKTSPRPPLLDPEEPAHTAEAIGRWNVDYIVITSVDRDDLPDGGASHIAETIRQIKMRKPSILLECLVPDFQGNENSITTVVSANPEVYAHNLETVESLQRMVRDHRAGYTQSLKTLELAKVLSSRHNTGGRSDLVTKSSIMLGLGEMDEEVFRALHDLRQAGVDCVTLGQYVQPTKRHLKVKEYVHPDKFKYWAKVGEQLGFLYTASGPLVRSSYRAGEFYIKNIVKQRRKVADAVSPS</sequence>
<evidence type="ECO:0000256" key="3">
    <source>
        <dbReference type="ARBA" id="ARBA00022691"/>
    </source>
</evidence>
<dbReference type="SFLD" id="SFLDS00029">
    <property type="entry name" value="Radical_SAM"/>
    <property type="match status" value="1"/>
</dbReference>
<dbReference type="Gene3D" id="3.20.20.70">
    <property type="entry name" value="Aldolase class I"/>
    <property type="match status" value="1"/>
</dbReference>
<dbReference type="GO" id="GO:0016992">
    <property type="term" value="F:lipoate synthase activity"/>
    <property type="evidence" value="ECO:0007669"/>
    <property type="project" value="UniProtKB-UniRule"/>
</dbReference>
<dbReference type="InterPro" id="IPR013785">
    <property type="entry name" value="Aldolase_TIM"/>
</dbReference>
<dbReference type="HAMAP" id="MF_00206">
    <property type="entry name" value="Lipoyl_synth"/>
    <property type="match status" value="1"/>
</dbReference>
<evidence type="ECO:0000256" key="1">
    <source>
        <dbReference type="ARBA" id="ARBA00022485"/>
    </source>
</evidence>
<comment type="caution">
    <text evidence="8">Lacks conserved residue(s) required for the propagation of feature annotation.</text>
</comment>
<dbReference type="InterPro" id="IPR003698">
    <property type="entry name" value="Lipoyl_synth"/>
</dbReference>
<dbReference type="UniPathway" id="UPA00538">
    <property type="reaction ID" value="UER00593"/>
</dbReference>
<feature type="binding site" evidence="8">
    <location>
        <position position="11"/>
    </location>
    <ligand>
        <name>[4Fe-4S] cluster</name>
        <dbReference type="ChEBI" id="CHEBI:49883"/>
        <label>2</label>
        <note>4Fe-4S-S-AdoMet</note>
    </ligand>
</feature>
<evidence type="ECO:0000256" key="4">
    <source>
        <dbReference type="ARBA" id="ARBA00022723"/>
    </source>
</evidence>
<evidence type="ECO:0000256" key="5">
    <source>
        <dbReference type="ARBA" id="ARBA00023004"/>
    </source>
</evidence>
<dbReference type="AlphaFoldDB" id="A0A4E0RZD1"/>
<dbReference type="InterPro" id="IPR058240">
    <property type="entry name" value="rSAM_sf"/>
</dbReference>
<keyword evidence="4 8" id="KW-0479">Metal-binding</keyword>
<dbReference type="NCBIfam" id="TIGR00510">
    <property type="entry name" value="lipA"/>
    <property type="match status" value="1"/>
</dbReference>
<proteinExistence type="inferred from homology"/>
<gene>
    <name evidence="10" type="ORF">D915_006789</name>
</gene>
<feature type="domain" description="Radical SAM core" evidence="9">
    <location>
        <begin position="1"/>
        <end position="219"/>
    </location>
</feature>
<keyword evidence="8" id="KW-0496">Mitochondrion</keyword>
<dbReference type="PANTHER" id="PTHR10949:SF0">
    <property type="entry name" value="LIPOYL SYNTHASE, MITOCHONDRIAL"/>
    <property type="match status" value="1"/>
</dbReference>
<dbReference type="GO" id="GO:0046872">
    <property type="term" value="F:metal ion binding"/>
    <property type="evidence" value="ECO:0007669"/>
    <property type="project" value="UniProtKB-KW"/>
</dbReference>
<dbReference type="GO" id="GO:0009249">
    <property type="term" value="P:protein lipoylation"/>
    <property type="evidence" value="ECO:0007669"/>
    <property type="project" value="UniProtKB-UniRule"/>
</dbReference>
<dbReference type="InterPro" id="IPR006638">
    <property type="entry name" value="Elp3/MiaA/NifB-like_rSAM"/>
</dbReference>
<evidence type="ECO:0000256" key="8">
    <source>
        <dbReference type="HAMAP-Rule" id="MF_03123"/>
    </source>
</evidence>
<dbReference type="InterPro" id="IPR007197">
    <property type="entry name" value="rSAM"/>
</dbReference>
<dbReference type="PROSITE" id="PS51918">
    <property type="entry name" value="RADICAL_SAM"/>
    <property type="match status" value="1"/>
</dbReference>
<evidence type="ECO:0000256" key="6">
    <source>
        <dbReference type="ARBA" id="ARBA00023014"/>
    </source>
</evidence>
<dbReference type="EC" id="2.8.1.8" evidence="8"/>
<evidence type="ECO:0000256" key="2">
    <source>
        <dbReference type="ARBA" id="ARBA00022679"/>
    </source>
</evidence>
<dbReference type="SUPFAM" id="SSF102114">
    <property type="entry name" value="Radical SAM enzymes"/>
    <property type="match status" value="1"/>
</dbReference>
<comment type="function">
    <text evidence="8">Catalyzes the radical-mediated insertion of two sulfur atoms into the C-6 and C-8 positions of the octanoyl moiety bound to the lipoyl domains of lipoate-dependent enzymes, thereby converting the octanoylated domains into lipoylated derivatives.</text>
</comment>
<comment type="similarity">
    <text evidence="8">Belongs to the radical SAM superfamily. Lipoyl synthase family.</text>
</comment>
<keyword evidence="6 8" id="KW-0411">Iron-sulfur</keyword>
<keyword evidence="11" id="KW-1185">Reference proteome</keyword>
<keyword evidence="5 8" id="KW-0408">Iron</keyword>
<organism evidence="10 11">
    <name type="scientific">Fasciola hepatica</name>
    <name type="common">Liver fluke</name>
    <dbReference type="NCBI Taxonomy" id="6192"/>
    <lineage>
        <taxon>Eukaryota</taxon>
        <taxon>Metazoa</taxon>
        <taxon>Spiralia</taxon>
        <taxon>Lophotrochozoa</taxon>
        <taxon>Platyhelminthes</taxon>
        <taxon>Trematoda</taxon>
        <taxon>Digenea</taxon>
        <taxon>Plagiorchiida</taxon>
        <taxon>Echinostomata</taxon>
        <taxon>Echinostomatoidea</taxon>
        <taxon>Fasciolidae</taxon>
        <taxon>Fasciola</taxon>
    </lineage>
</organism>
<comment type="subcellular location">
    <subcellularLocation>
        <location evidence="8">Mitochondrion</location>
    </subcellularLocation>
</comment>
<accession>A0A4E0RZD1</accession>
<protein>
    <recommendedName>
        <fullName evidence="8">Lipoyl synthase, mitochondrial</fullName>
        <ecNumber evidence="8">2.8.1.8</ecNumber>
    </recommendedName>
    <alternativeName>
        <fullName evidence="8">Lipoate synthase</fullName>
        <shortName evidence="8">LS</shortName>
        <shortName evidence="8">Lip-syn</shortName>
    </alternativeName>
    <alternativeName>
        <fullName evidence="8">Lipoic acid synthase</fullName>
    </alternativeName>
</protein>
<dbReference type="GO" id="GO:0051539">
    <property type="term" value="F:4 iron, 4 sulfur cluster binding"/>
    <property type="evidence" value="ECO:0007669"/>
    <property type="project" value="UniProtKB-UniRule"/>
</dbReference>
<dbReference type="NCBIfam" id="NF009544">
    <property type="entry name" value="PRK12928.1"/>
    <property type="match status" value="1"/>
</dbReference>
<keyword evidence="2 8" id="KW-0808">Transferase</keyword>
<feature type="binding site" evidence="8">
    <location>
        <position position="7"/>
    </location>
    <ligand>
        <name>[4Fe-4S] cluster</name>
        <dbReference type="ChEBI" id="CHEBI:49883"/>
        <label>2</label>
        <note>4Fe-4S-S-AdoMet</note>
    </ligand>
</feature>
<feature type="binding site" evidence="8">
    <location>
        <position position="14"/>
    </location>
    <ligand>
        <name>[4Fe-4S] cluster</name>
        <dbReference type="ChEBI" id="CHEBI:49883"/>
        <label>2</label>
        <note>4Fe-4S-S-AdoMet</note>
    </ligand>
</feature>
<comment type="catalytic activity">
    <reaction evidence="7 8">
        <text>[[Fe-S] cluster scaffold protein carrying a second [4Fe-4S](2+) cluster] + N(6)-octanoyl-L-lysyl-[protein] + 2 oxidized [2Fe-2S]-[ferredoxin] + 2 S-adenosyl-L-methionine + 4 H(+) = [[Fe-S] cluster scaffold protein] + N(6)-[(R)-dihydrolipoyl]-L-lysyl-[protein] + 4 Fe(3+) + 2 hydrogen sulfide + 2 5'-deoxyadenosine + 2 L-methionine + 2 reduced [2Fe-2S]-[ferredoxin]</text>
        <dbReference type="Rhea" id="RHEA:16585"/>
        <dbReference type="Rhea" id="RHEA-COMP:9928"/>
        <dbReference type="Rhea" id="RHEA-COMP:10000"/>
        <dbReference type="Rhea" id="RHEA-COMP:10001"/>
        <dbReference type="Rhea" id="RHEA-COMP:10475"/>
        <dbReference type="Rhea" id="RHEA-COMP:14568"/>
        <dbReference type="Rhea" id="RHEA-COMP:14569"/>
        <dbReference type="ChEBI" id="CHEBI:15378"/>
        <dbReference type="ChEBI" id="CHEBI:17319"/>
        <dbReference type="ChEBI" id="CHEBI:29034"/>
        <dbReference type="ChEBI" id="CHEBI:29919"/>
        <dbReference type="ChEBI" id="CHEBI:33722"/>
        <dbReference type="ChEBI" id="CHEBI:33737"/>
        <dbReference type="ChEBI" id="CHEBI:33738"/>
        <dbReference type="ChEBI" id="CHEBI:57844"/>
        <dbReference type="ChEBI" id="CHEBI:59789"/>
        <dbReference type="ChEBI" id="CHEBI:78809"/>
        <dbReference type="ChEBI" id="CHEBI:83100"/>
        <dbReference type="EC" id="2.8.1.8"/>
    </reaction>
</comment>
<dbReference type="PANTHER" id="PTHR10949">
    <property type="entry name" value="LIPOYL SYNTHASE"/>
    <property type="match status" value="1"/>
</dbReference>
<evidence type="ECO:0000313" key="11">
    <source>
        <dbReference type="Proteomes" id="UP000230066"/>
    </source>
</evidence>
<dbReference type="Pfam" id="PF04055">
    <property type="entry name" value="Radical_SAM"/>
    <property type="match status" value="1"/>
</dbReference>
<keyword evidence="3 8" id="KW-0949">S-adenosyl-L-methionine</keyword>
<evidence type="ECO:0000313" key="10">
    <source>
        <dbReference type="EMBL" id="THD22410.1"/>
    </source>
</evidence>
<comment type="caution">
    <text evidence="10">The sequence shown here is derived from an EMBL/GenBank/DDBJ whole genome shotgun (WGS) entry which is preliminary data.</text>
</comment>
<dbReference type="EMBL" id="JXXN02002780">
    <property type="protein sequence ID" value="THD22410.1"/>
    <property type="molecule type" value="Genomic_DNA"/>
</dbReference>
<evidence type="ECO:0000259" key="9">
    <source>
        <dbReference type="PROSITE" id="PS51918"/>
    </source>
</evidence>
<dbReference type="Proteomes" id="UP000230066">
    <property type="component" value="Unassembled WGS sequence"/>
</dbReference>
<dbReference type="NCBIfam" id="NF004019">
    <property type="entry name" value="PRK05481.1"/>
    <property type="match status" value="1"/>
</dbReference>
<name>A0A4E0RZD1_FASHE</name>
<dbReference type="GO" id="GO:0005739">
    <property type="term" value="C:mitochondrion"/>
    <property type="evidence" value="ECO:0007669"/>
    <property type="project" value="UniProtKB-SubCell"/>
</dbReference>
<keyword evidence="1 8" id="KW-0004">4Fe-4S</keyword>
<evidence type="ECO:0000256" key="7">
    <source>
        <dbReference type="ARBA" id="ARBA00047326"/>
    </source>
</evidence>
<dbReference type="SMART" id="SM00729">
    <property type="entry name" value="Elp3"/>
    <property type="match status" value="1"/>
</dbReference>
<dbReference type="CDD" id="cd01335">
    <property type="entry name" value="Radical_SAM"/>
    <property type="match status" value="1"/>
</dbReference>
<feature type="binding site" evidence="8">
    <location>
        <position position="230"/>
    </location>
    <ligand>
        <name>[4Fe-4S] cluster</name>
        <dbReference type="ChEBI" id="CHEBI:49883"/>
        <label>1</label>
    </ligand>
</feature>
<reference evidence="10" key="1">
    <citation type="submission" date="2019-03" db="EMBL/GenBank/DDBJ databases">
        <title>Improved annotation for the trematode Fasciola hepatica.</title>
        <authorList>
            <person name="Choi Y.-J."/>
            <person name="Martin J."/>
            <person name="Mitreva M."/>
        </authorList>
    </citation>
    <scope>NUCLEOTIDE SEQUENCE [LARGE SCALE GENOMIC DNA]</scope>
</reference>
<comment type="cofactor">
    <cofactor evidence="8">
        <name>[4Fe-4S] cluster</name>
        <dbReference type="ChEBI" id="CHEBI:49883"/>
    </cofactor>
    <text evidence="8">Binds 2 [4Fe-4S] clusters per subunit. One cluster is coordinated with 3 cysteines and an exchangeable S-adenosyl-L-methionine.</text>
</comment>
<comment type="pathway">
    <text evidence="8">Protein modification; protein lipoylation via endogenous pathway; protein N(6)-(lipoyl)lysine from octanoyl-[acyl-carrier-protein]: step 2/2.</text>
</comment>